<dbReference type="Proteomes" id="UP000288669">
    <property type="component" value="Unassembled WGS sequence"/>
</dbReference>
<protein>
    <recommendedName>
        <fullName evidence="4">Folate transporter</fullName>
    </recommendedName>
</protein>
<feature type="transmembrane region" description="Helical" evidence="1">
    <location>
        <begin position="139"/>
        <end position="160"/>
    </location>
</feature>
<dbReference type="EMBL" id="NGJZ01000002">
    <property type="protein sequence ID" value="RSU07417.1"/>
    <property type="molecule type" value="Genomic_DNA"/>
</dbReference>
<dbReference type="InterPro" id="IPR030949">
    <property type="entry name" value="ECF_S_folate_fam"/>
</dbReference>
<accession>A0A430AI31</accession>
<dbReference type="OrthoDB" id="4624at2"/>
<feature type="transmembrane region" description="Helical" evidence="1">
    <location>
        <begin position="73"/>
        <end position="92"/>
    </location>
</feature>
<feature type="transmembrane region" description="Helical" evidence="1">
    <location>
        <begin position="104"/>
        <end position="127"/>
    </location>
</feature>
<dbReference type="Gene3D" id="1.10.1760.20">
    <property type="match status" value="1"/>
</dbReference>
<keyword evidence="1" id="KW-0472">Membrane</keyword>
<organism evidence="2 3">
    <name type="scientific">Vagococcus entomophilus</name>
    <dbReference type="NCBI Taxonomy" id="1160095"/>
    <lineage>
        <taxon>Bacteria</taxon>
        <taxon>Bacillati</taxon>
        <taxon>Bacillota</taxon>
        <taxon>Bacilli</taxon>
        <taxon>Lactobacillales</taxon>
        <taxon>Enterococcaceae</taxon>
        <taxon>Vagococcus</taxon>
    </lineage>
</organism>
<name>A0A430AI31_9ENTE</name>
<reference evidence="2 3" key="1">
    <citation type="submission" date="2017-05" db="EMBL/GenBank/DDBJ databases">
        <title>Vagococcus spp. assemblies.</title>
        <authorList>
            <person name="Gulvik C.A."/>
        </authorList>
    </citation>
    <scope>NUCLEOTIDE SEQUENCE [LARGE SCALE GENOMIC DNA]</scope>
    <source>
        <strain evidence="2 3">DSM 24756</strain>
    </source>
</reference>
<feature type="transmembrane region" description="Helical" evidence="1">
    <location>
        <begin position="39"/>
        <end position="61"/>
    </location>
</feature>
<evidence type="ECO:0000256" key="1">
    <source>
        <dbReference type="SAM" id="Phobius"/>
    </source>
</evidence>
<evidence type="ECO:0000313" key="3">
    <source>
        <dbReference type="Proteomes" id="UP000288669"/>
    </source>
</evidence>
<dbReference type="GO" id="GO:0022857">
    <property type="term" value="F:transmembrane transporter activity"/>
    <property type="evidence" value="ECO:0007669"/>
    <property type="project" value="InterPro"/>
</dbReference>
<sequence length="166" mass="18649">MKKLNVRVIALMGLMIALQVVFTRFLSVETTFLRIGIDFIPATIMGALFGPFLAAIGGGLADVLGMMIFPKGAFFLGFTFNACLIGMLYGLLYYKKELTWKRVIFSTIVITLLSSLLLTPFWLHLMYKVPFWGLMPIRLLKAVVMIPLQAVLTFLVLGRLPKEIKK</sequence>
<dbReference type="AlphaFoldDB" id="A0A430AI31"/>
<dbReference type="NCBIfam" id="TIGR04518">
    <property type="entry name" value="ECF_S_folT_fam"/>
    <property type="match status" value="1"/>
</dbReference>
<keyword evidence="1" id="KW-0812">Transmembrane</keyword>
<evidence type="ECO:0008006" key="4">
    <source>
        <dbReference type="Google" id="ProtNLM"/>
    </source>
</evidence>
<comment type="caution">
    <text evidence="2">The sequence shown here is derived from an EMBL/GenBank/DDBJ whole genome shotgun (WGS) entry which is preliminary data.</text>
</comment>
<feature type="transmembrane region" description="Helical" evidence="1">
    <location>
        <begin position="6"/>
        <end position="27"/>
    </location>
</feature>
<evidence type="ECO:0000313" key="2">
    <source>
        <dbReference type="EMBL" id="RSU07417.1"/>
    </source>
</evidence>
<dbReference type="InterPro" id="IPR024529">
    <property type="entry name" value="ECF_trnsprt_substrate-spec"/>
</dbReference>
<proteinExistence type="predicted"/>
<dbReference type="Pfam" id="PF12822">
    <property type="entry name" value="ECF_trnsprt"/>
    <property type="match status" value="1"/>
</dbReference>
<gene>
    <name evidence="2" type="ORF">CBF30_07820</name>
</gene>
<keyword evidence="1" id="KW-1133">Transmembrane helix</keyword>
<keyword evidence="3" id="KW-1185">Reference proteome</keyword>